<keyword evidence="3" id="KW-1185">Reference proteome</keyword>
<dbReference type="Gene3D" id="1.10.472.10">
    <property type="entry name" value="Cyclin-like"/>
    <property type="match status" value="1"/>
</dbReference>
<protein>
    <recommendedName>
        <fullName evidence="4">G1/S-specific cyclin pas1</fullName>
    </recommendedName>
</protein>
<comment type="caution">
    <text evidence="2">The sequence shown here is derived from an EMBL/GenBank/DDBJ whole genome shotgun (WGS) entry which is preliminary data.</text>
</comment>
<dbReference type="AlphaFoldDB" id="A0A2R6NQ57"/>
<feature type="compositionally biased region" description="Polar residues" evidence="1">
    <location>
        <begin position="167"/>
        <end position="176"/>
    </location>
</feature>
<dbReference type="OrthoDB" id="286814at2759"/>
<dbReference type="PANTHER" id="PTHR15615">
    <property type="match status" value="1"/>
</dbReference>
<dbReference type="CDD" id="cd20557">
    <property type="entry name" value="CYCLIN_ScPCL1-like"/>
    <property type="match status" value="1"/>
</dbReference>
<dbReference type="GO" id="GO:0000307">
    <property type="term" value="C:cyclin-dependent protein kinase holoenzyme complex"/>
    <property type="evidence" value="ECO:0007669"/>
    <property type="project" value="TreeGrafter"/>
</dbReference>
<feature type="region of interest" description="Disordered" evidence="1">
    <location>
        <begin position="167"/>
        <end position="205"/>
    </location>
</feature>
<evidence type="ECO:0000313" key="2">
    <source>
        <dbReference type="EMBL" id="PSR74631.1"/>
    </source>
</evidence>
<dbReference type="InterPro" id="IPR013922">
    <property type="entry name" value="Cyclin_PHO80-like"/>
</dbReference>
<feature type="compositionally biased region" description="Low complexity" evidence="1">
    <location>
        <begin position="177"/>
        <end position="194"/>
    </location>
</feature>
<dbReference type="EMBL" id="MLYV02000975">
    <property type="protein sequence ID" value="PSR74631.1"/>
    <property type="molecule type" value="Genomic_DNA"/>
</dbReference>
<dbReference type="GO" id="GO:0016538">
    <property type="term" value="F:cyclin-dependent protein serine/threonine kinase regulator activity"/>
    <property type="evidence" value="ECO:0007669"/>
    <property type="project" value="TreeGrafter"/>
</dbReference>
<dbReference type="GO" id="GO:0019901">
    <property type="term" value="F:protein kinase binding"/>
    <property type="evidence" value="ECO:0007669"/>
    <property type="project" value="InterPro"/>
</dbReference>
<gene>
    <name evidence="2" type="ORF">PHLCEN_2v9697</name>
</gene>
<evidence type="ECO:0000256" key="1">
    <source>
        <dbReference type="SAM" id="MobiDB-lite"/>
    </source>
</evidence>
<sequence length="662" mass="71495">MPCRTLWRIVALAHRALGPGGNLTRLPYLLQHRIALHNNIYIPQLPPSPQLRLHLISVQFATSTERETPLLHPSTRRYHSLHSFGKLKRTNTLPVWLAVYAGIFGYTVHIVDAYRSVPPDQAVKSLCDIWQPEDIPQVFRTTSRTAFSAPITSDANPSLRETASTPQIYTSRNTQLPSPISPSTHPSPISNSPIAPTSQGSIDHARSSSHLIPIRGFVHEVLRRSRTSTGVLQTALCYLEAVRVKVPELLRKENSKASPDYNADEDANSRIIMGTAAEIEESRMAGEDGDQAAAWFDLSKDLDVVMTELFKANDSSMQPPPTAPLTDNFPSMDCGVPCISAPKKASPPLPPLAPTPSPLLCPRRTFLACLILASKFMQDRSYSNRAWAKLAGLPPREIGRCERAVGEALQWRLWVGKGPAPSSVPAPTIGPQRGVARCRSEVMLQRATCAWPVSTAPAVLHSAHSAVGHSIPLSQSGLRRHSTMPDIGSSGSSILTTSVFSSVSTSSFEASTASFNAVHVGLPYAASAAQQAHSSDSPWLATPTLTYSPMSTGSTSSLEDGDRNISLPGLGAISEYRGTTSAKTTGSISGLRDAYRVMDRNVKLPAIEPMIVGASVQLPPISEAVYNPALVERFVDAPGRNDGLGNSDLFSSYSNWVESVRS</sequence>
<accession>A0A2R6NQ57</accession>
<dbReference type="SUPFAM" id="SSF47954">
    <property type="entry name" value="Cyclin-like"/>
    <property type="match status" value="1"/>
</dbReference>
<dbReference type="Proteomes" id="UP000186601">
    <property type="component" value="Unassembled WGS sequence"/>
</dbReference>
<organism evidence="2 3">
    <name type="scientific">Hermanssonia centrifuga</name>
    <dbReference type="NCBI Taxonomy" id="98765"/>
    <lineage>
        <taxon>Eukaryota</taxon>
        <taxon>Fungi</taxon>
        <taxon>Dikarya</taxon>
        <taxon>Basidiomycota</taxon>
        <taxon>Agaricomycotina</taxon>
        <taxon>Agaricomycetes</taxon>
        <taxon>Polyporales</taxon>
        <taxon>Meruliaceae</taxon>
        <taxon>Hermanssonia</taxon>
    </lineage>
</organism>
<dbReference type="PANTHER" id="PTHR15615:SF36">
    <property type="entry name" value="PHO85 CYCLIN-5"/>
    <property type="match status" value="1"/>
</dbReference>
<name>A0A2R6NQ57_9APHY</name>
<evidence type="ECO:0008006" key="4">
    <source>
        <dbReference type="Google" id="ProtNLM"/>
    </source>
</evidence>
<dbReference type="InterPro" id="IPR036915">
    <property type="entry name" value="Cyclin-like_sf"/>
</dbReference>
<reference evidence="2 3" key="1">
    <citation type="submission" date="2018-02" db="EMBL/GenBank/DDBJ databases">
        <title>Genome sequence of the basidiomycete white-rot fungus Phlebia centrifuga.</title>
        <authorList>
            <person name="Granchi Z."/>
            <person name="Peng M."/>
            <person name="de Vries R.P."/>
            <person name="Hilden K."/>
            <person name="Makela M.R."/>
            <person name="Grigoriev I."/>
            <person name="Riley R."/>
        </authorList>
    </citation>
    <scope>NUCLEOTIDE SEQUENCE [LARGE SCALE GENOMIC DNA]</scope>
    <source>
        <strain evidence="2 3">FBCC195</strain>
    </source>
</reference>
<dbReference type="GO" id="GO:0005634">
    <property type="term" value="C:nucleus"/>
    <property type="evidence" value="ECO:0007669"/>
    <property type="project" value="TreeGrafter"/>
</dbReference>
<dbReference type="STRING" id="98765.A0A2R6NQ57"/>
<evidence type="ECO:0000313" key="3">
    <source>
        <dbReference type="Proteomes" id="UP000186601"/>
    </source>
</evidence>
<proteinExistence type="predicted"/>